<feature type="domain" description="N-acetyltransferase" evidence="1">
    <location>
        <begin position="108"/>
        <end position="274"/>
    </location>
</feature>
<dbReference type="InterPro" id="IPR016181">
    <property type="entry name" value="Acyl_CoA_acyltransferase"/>
</dbReference>
<dbReference type="InterPro" id="IPR000182">
    <property type="entry name" value="GNAT_dom"/>
</dbReference>
<dbReference type="PANTHER" id="PTHR43072">
    <property type="entry name" value="N-ACETYLTRANSFERASE"/>
    <property type="match status" value="1"/>
</dbReference>
<name>A0A7J6MGB4_PERCH</name>
<evidence type="ECO:0000259" key="1">
    <source>
        <dbReference type="PROSITE" id="PS51186"/>
    </source>
</evidence>
<proteinExistence type="predicted"/>
<dbReference type="CDD" id="cd04301">
    <property type="entry name" value="NAT_SF"/>
    <property type="match status" value="1"/>
</dbReference>
<dbReference type="PROSITE" id="PS51186">
    <property type="entry name" value="GNAT"/>
    <property type="match status" value="1"/>
</dbReference>
<dbReference type="EMBL" id="JAAPAO010000148">
    <property type="protein sequence ID" value="KAF4670638.1"/>
    <property type="molecule type" value="Genomic_DNA"/>
</dbReference>
<dbReference type="AlphaFoldDB" id="A0A7J6MGB4"/>
<reference evidence="2 3" key="1">
    <citation type="submission" date="2020-04" db="EMBL/GenBank/DDBJ databases">
        <title>Perkinsus chesapeaki whole genome sequence.</title>
        <authorList>
            <person name="Bogema D.R."/>
        </authorList>
    </citation>
    <scope>NUCLEOTIDE SEQUENCE [LARGE SCALE GENOMIC DNA]</scope>
    <source>
        <strain evidence="2">ATCC PRA-425</strain>
    </source>
</reference>
<evidence type="ECO:0000313" key="3">
    <source>
        <dbReference type="Proteomes" id="UP000591131"/>
    </source>
</evidence>
<organism evidence="2 3">
    <name type="scientific">Perkinsus chesapeaki</name>
    <name type="common">Clam parasite</name>
    <name type="synonym">Perkinsus andrewsi</name>
    <dbReference type="NCBI Taxonomy" id="330153"/>
    <lineage>
        <taxon>Eukaryota</taxon>
        <taxon>Sar</taxon>
        <taxon>Alveolata</taxon>
        <taxon>Perkinsozoa</taxon>
        <taxon>Perkinsea</taxon>
        <taxon>Perkinsida</taxon>
        <taxon>Perkinsidae</taxon>
        <taxon>Perkinsus</taxon>
    </lineage>
</organism>
<dbReference type="Gene3D" id="3.40.630.30">
    <property type="match status" value="1"/>
</dbReference>
<dbReference type="SUPFAM" id="SSF55729">
    <property type="entry name" value="Acyl-CoA N-acyltransferases (Nat)"/>
    <property type="match status" value="1"/>
</dbReference>
<sequence>MGLNGVSWQLAPTICTSGGGYGEFDFSTQGFSANFEVCGDTGIYIDGVKAFLSAVPFRARGYAYANPPFDVGLHATVEDSGGDPNLFEIALNFVNTINSVRNSTQTWRVFSGVSFHVHDIVYRDYIDGDKYDDPDAGFGICRAKATIPCYVAIDGSKSNHTVVGFIKVDIPFGFTAEEQTRFEERMKDPKKKGDFGYIHTVEVIKDHRRKGIGRKLVTHAIDLGKRTKNTLAMVLFVNEEDTGPIQLYQKLHFIRVMKTSMLYMYAYYYVPVKPTLRRIDIIE</sequence>
<accession>A0A7J6MGB4</accession>
<evidence type="ECO:0000313" key="2">
    <source>
        <dbReference type="EMBL" id="KAF4670638.1"/>
    </source>
</evidence>
<comment type="caution">
    <text evidence="2">The sequence shown here is derived from an EMBL/GenBank/DDBJ whole genome shotgun (WGS) entry which is preliminary data.</text>
</comment>
<gene>
    <name evidence="2" type="ORF">FOL47_001900</name>
</gene>
<dbReference type="GO" id="GO:0016747">
    <property type="term" value="F:acyltransferase activity, transferring groups other than amino-acyl groups"/>
    <property type="evidence" value="ECO:0007669"/>
    <property type="project" value="InterPro"/>
</dbReference>
<dbReference type="Pfam" id="PF00583">
    <property type="entry name" value="Acetyltransf_1"/>
    <property type="match status" value="1"/>
</dbReference>
<keyword evidence="3" id="KW-1185">Reference proteome</keyword>
<protein>
    <recommendedName>
        <fullName evidence="1">N-acetyltransferase domain-containing protein</fullName>
    </recommendedName>
</protein>
<dbReference type="Proteomes" id="UP000591131">
    <property type="component" value="Unassembled WGS sequence"/>
</dbReference>